<proteinExistence type="predicted"/>
<accession>A0ABV9DT24</accession>
<protein>
    <submittedName>
        <fullName evidence="1">DurN family substrate-assisted peptide maturase</fullName>
    </submittedName>
</protein>
<dbReference type="EMBL" id="JBHSFQ010000002">
    <property type="protein sequence ID" value="MFC4560743.1"/>
    <property type="molecule type" value="Genomic_DNA"/>
</dbReference>
<dbReference type="InterPro" id="IPR045994">
    <property type="entry name" value="DurN"/>
</dbReference>
<evidence type="ECO:0000313" key="1">
    <source>
        <dbReference type="EMBL" id="MFC4560743.1"/>
    </source>
</evidence>
<gene>
    <name evidence="1" type="ORF">ACFO4E_02610</name>
</gene>
<name>A0ABV9DT24_9ACTN</name>
<dbReference type="RefSeq" id="WP_378571163.1">
    <property type="nucleotide sequence ID" value="NZ_JBHSFQ010000002.1"/>
</dbReference>
<keyword evidence="2" id="KW-1185">Reference proteome</keyword>
<dbReference type="Pfam" id="PF19375">
    <property type="entry name" value="DurN"/>
    <property type="match status" value="1"/>
</dbReference>
<dbReference type="Proteomes" id="UP001595923">
    <property type="component" value="Unassembled WGS sequence"/>
</dbReference>
<organism evidence="1 2">
    <name type="scientific">Nocardiopsis mangrovi</name>
    <dbReference type="NCBI Taxonomy" id="1179818"/>
    <lineage>
        <taxon>Bacteria</taxon>
        <taxon>Bacillati</taxon>
        <taxon>Actinomycetota</taxon>
        <taxon>Actinomycetes</taxon>
        <taxon>Streptosporangiales</taxon>
        <taxon>Nocardiopsidaceae</taxon>
        <taxon>Nocardiopsis</taxon>
    </lineage>
</organism>
<comment type="caution">
    <text evidence="1">The sequence shown here is derived from an EMBL/GenBank/DDBJ whole genome shotgun (WGS) entry which is preliminary data.</text>
</comment>
<evidence type="ECO:0000313" key="2">
    <source>
        <dbReference type="Proteomes" id="UP001595923"/>
    </source>
</evidence>
<sequence>MSVKPPTIYEGVDTIRQIQILMVLCSLLPPDGKLREVLELSLALHEEHLLPRVAPVPGLHPHTVKEWLEALWIHGDPSPAVKELVDWQKESDNMSAAIAELKNFEQQTGVQLVPTKIP</sequence>
<reference evidence="2" key="1">
    <citation type="journal article" date="2019" name="Int. J. Syst. Evol. Microbiol.">
        <title>The Global Catalogue of Microorganisms (GCM) 10K type strain sequencing project: providing services to taxonomists for standard genome sequencing and annotation.</title>
        <authorList>
            <consortium name="The Broad Institute Genomics Platform"/>
            <consortium name="The Broad Institute Genome Sequencing Center for Infectious Disease"/>
            <person name="Wu L."/>
            <person name="Ma J."/>
        </authorList>
    </citation>
    <scope>NUCLEOTIDE SEQUENCE [LARGE SCALE GENOMIC DNA]</scope>
    <source>
        <strain evidence="2">XZYJ18</strain>
    </source>
</reference>